<comment type="caution">
    <text evidence="1">The sequence shown here is derived from an EMBL/GenBank/DDBJ whole genome shotgun (WGS) entry which is preliminary data.</text>
</comment>
<gene>
    <name evidence="1" type="ORF">AHMF7616_04620</name>
</gene>
<evidence type="ECO:0000313" key="1">
    <source>
        <dbReference type="EMBL" id="RDC65989.1"/>
    </source>
</evidence>
<accession>A0A369QT35</accession>
<dbReference type="Proteomes" id="UP000253919">
    <property type="component" value="Unassembled WGS sequence"/>
</dbReference>
<protein>
    <submittedName>
        <fullName evidence="1">Uncharacterized protein</fullName>
    </submittedName>
</protein>
<proteinExistence type="predicted"/>
<dbReference type="EMBL" id="QASA01000001">
    <property type="protein sequence ID" value="RDC65989.1"/>
    <property type="molecule type" value="Genomic_DNA"/>
</dbReference>
<organism evidence="1 2">
    <name type="scientific">Adhaeribacter pallidiroseus</name>
    <dbReference type="NCBI Taxonomy" id="2072847"/>
    <lineage>
        <taxon>Bacteria</taxon>
        <taxon>Pseudomonadati</taxon>
        <taxon>Bacteroidota</taxon>
        <taxon>Cytophagia</taxon>
        <taxon>Cytophagales</taxon>
        <taxon>Hymenobacteraceae</taxon>
        <taxon>Adhaeribacter</taxon>
    </lineage>
</organism>
<evidence type="ECO:0000313" key="2">
    <source>
        <dbReference type="Proteomes" id="UP000253919"/>
    </source>
</evidence>
<dbReference type="AlphaFoldDB" id="A0A369QT35"/>
<name>A0A369QT35_9BACT</name>
<keyword evidence="2" id="KW-1185">Reference proteome</keyword>
<reference evidence="1 2" key="1">
    <citation type="submission" date="2018-04" db="EMBL/GenBank/DDBJ databases">
        <title>Adhaeribacter sp. HMF7616 genome sequencing and assembly.</title>
        <authorList>
            <person name="Kang H."/>
            <person name="Kang J."/>
            <person name="Cha I."/>
            <person name="Kim H."/>
            <person name="Joh K."/>
        </authorList>
    </citation>
    <scope>NUCLEOTIDE SEQUENCE [LARGE SCALE GENOMIC DNA]</scope>
    <source>
        <strain evidence="1 2">HMF7616</strain>
    </source>
</reference>
<sequence>MSLFRKFTIYFMLLLFCRIMIPDTLVLTLHAHQHTVHKPTAKNGAVKIEQKHIHCPTDHLFNTTFYFTQTPIRVQIVSLPLRRYQATVVSVWKFTFPNKQPHRGPPVA</sequence>